<organism evidence="1">
    <name type="scientific">marine sediment metagenome</name>
    <dbReference type="NCBI Taxonomy" id="412755"/>
    <lineage>
        <taxon>unclassified sequences</taxon>
        <taxon>metagenomes</taxon>
        <taxon>ecological metagenomes</taxon>
    </lineage>
</organism>
<dbReference type="AlphaFoldDB" id="A0A0F9AVT3"/>
<proteinExistence type="predicted"/>
<protein>
    <submittedName>
        <fullName evidence="1">Uncharacterized protein</fullName>
    </submittedName>
</protein>
<comment type="caution">
    <text evidence="1">The sequence shown here is derived from an EMBL/GenBank/DDBJ whole genome shotgun (WGS) entry which is preliminary data.</text>
</comment>
<evidence type="ECO:0000313" key="1">
    <source>
        <dbReference type="EMBL" id="KKL05692.1"/>
    </source>
</evidence>
<reference evidence="1" key="1">
    <citation type="journal article" date="2015" name="Nature">
        <title>Complex archaea that bridge the gap between prokaryotes and eukaryotes.</title>
        <authorList>
            <person name="Spang A."/>
            <person name="Saw J.H."/>
            <person name="Jorgensen S.L."/>
            <person name="Zaremba-Niedzwiedzka K."/>
            <person name="Martijn J."/>
            <person name="Lind A.E."/>
            <person name="van Eijk R."/>
            <person name="Schleper C."/>
            <person name="Guy L."/>
            <person name="Ettema T.J."/>
        </authorList>
    </citation>
    <scope>NUCLEOTIDE SEQUENCE</scope>
</reference>
<accession>A0A0F9AVT3</accession>
<gene>
    <name evidence="1" type="ORF">LCGC14_2603510</name>
</gene>
<name>A0A0F9AVT3_9ZZZZ</name>
<sequence length="77" mass="8972">MKKSDLKIVTCLYDNDGDDDNPTDLELTYRDEYIVSNERDDINYFQFGVSLPNGQYLEVRLDLETIQVLYQSIVDEG</sequence>
<dbReference type="EMBL" id="LAZR01044010">
    <property type="protein sequence ID" value="KKL05692.1"/>
    <property type="molecule type" value="Genomic_DNA"/>
</dbReference>